<dbReference type="PATRIC" id="fig|1682.24.peg.1744"/>
<sequence>MPQQTVSKAYCTVLIPMDDGNWHVTVYCPASLDGPLLDKDSNEFDTDDVKPGDKSYTVANPFHLNHAPGTDGFTSALTPSDDSDGLTIQPHA</sequence>
<reference evidence="2 3" key="1">
    <citation type="submission" date="2014-12" db="EMBL/GenBank/DDBJ databases">
        <title>Complete genome sequence of Bifidobacterium longum subsp. infantis BT1.</title>
        <authorList>
            <person name="Kim J.F."/>
            <person name="Kwak M.-J."/>
        </authorList>
    </citation>
    <scope>NUCLEOTIDE SEQUENCE [LARGE SCALE GENOMIC DNA]</scope>
    <source>
        <strain evidence="2 3">BT1</strain>
    </source>
</reference>
<protein>
    <submittedName>
        <fullName evidence="2">Uncharacterized protein</fullName>
    </submittedName>
</protein>
<dbReference type="Proteomes" id="UP000067206">
    <property type="component" value="Chromosome"/>
</dbReference>
<proteinExistence type="predicted"/>
<evidence type="ECO:0000313" key="3">
    <source>
        <dbReference type="Proteomes" id="UP000067206"/>
    </source>
</evidence>
<name>A0A0M4M425_BIFLI</name>
<evidence type="ECO:0000313" key="2">
    <source>
        <dbReference type="EMBL" id="ALE09797.1"/>
    </source>
</evidence>
<evidence type="ECO:0000256" key="1">
    <source>
        <dbReference type="SAM" id="MobiDB-lite"/>
    </source>
</evidence>
<gene>
    <name evidence="2" type="ORF">RY67_1786</name>
</gene>
<organism evidence="2 3">
    <name type="scientific">Bifidobacterium longum subsp. infantis</name>
    <dbReference type="NCBI Taxonomy" id="1682"/>
    <lineage>
        <taxon>Bacteria</taxon>
        <taxon>Bacillati</taxon>
        <taxon>Actinomycetota</taxon>
        <taxon>Actinomycetes</taxon>
        <taxon>Bifidobacteriales</taxon>
        <taxon>Bifidobacteriaceae</taxon>
        <taxon>Bifidobacterium</taxon>
    </lineage>
</organism>
<dbReference type="RefSeq" id="WP_235625930.1">
    <property type="nucleotide sequence ID" value="NZ_CP010411.1"/>
</dbReference>
<dbReference type="EMBL" id="CP010411">
    <property type="protein sequence ID" value="ALE09797.1"/>
    <property type="molecule type" value="Genomic_DNA"/>
</dbReference>
<accession>A0A0M4M425</accession>
<feature type="region of interest" description="Disordered" evidence="1">
    <location>
        <begin position="69"/>
        <end position="92"/>
    </location>
</feature>
<dbReference type="AlphaFoldDB" id="A0A0M4M425"/>